<dbReference type="GeneID" id="5176545"/>
<name>Q8BE70_9REOV</name>
<dbReference type="Proteomes" id="UP000152374">
    <property type="component" value="Genome"/>
</dbReference>
<proteinExistence type="predicted"/>
<dbReference type="EMBL" id="AF395872">
    <property type="protein sequence ID" value="AAN07092.1"/>
    <property type="molecule type" value="Genomic_RNA"/>
</dbReference>
<evidence type="ECO:0000313" key="2">
    <source>
        <dbReference type="Proteomes" id="UP000152374"/>
    </source>
</evidence>
<dbReference type="OrthoDB" id="2338at10239"/>
<organism evidence="1 2">
    <name type="scientific">Mal de Rio Cuarto virus</name>
    <dbReference type="NCBI Taxonomy" id="185954"/>
    <lineage>
        <taxon>Viruses</taxon>
        <taxon>Riboviria</taxon>
        <taxon>Orthornavirae</taxon>
        <taxon>Duplornaviricota</taxon>
        <taxon>Resentoviricetes</taxon>
        <taxon>Reovirales</taxon>
        <taxon>Spinareoviridae</taxon>
        <taxon>Fijivirus</taxon>
        <taxon>Fijivirus cuartoense</taxon>
    </lineage>
</organism>
<reference evidence="2" key="3">
    <citation type="journal article" date="2005" name="Arch. Virol.">
        <title>Sequence analysis of genome segments S5 and S10 of Mal de Rio Cuarto virus (Fijivirus, Reoviridae).</title>
        <authorList>
            <person name="Distefano A.J."/>
            <person name="Hopp H.E."/>
            <person name="del Vas M."/>
        </authorList>
    </citation>
    <scope>NUCLEOTIDE SEQUENCE [LARGE SCALE GENOMIC DNA]</scope>
</reference>
<reference evidence="1 2" key="1">
    <citation type="journal article" date="2002" name="Arch. Virol.">
        <title>Sequence analysis of genome segments S4 and S8 of Mal de Rio Cuarto virus (MRCV): evidence that the virus should be a separate Fijivirus species.</title>
        <authorList>
            <person name="Distefano A.J."/>
            <person name="Conci L.R."/>
            <person name="Munoz Hidalgo M."/>
            <person name="Guzman F.A."/>
            <person name="Hopp H.E."/>
            <person name="Del Vas M."/>
        </authorList>
    </citation>
    <scope>NUCLEOTIDE SEQUENCE [LARGE SCALE GENOMIC DNA]</scope>
</reference>
<dbReference type="KEGG" id="vg:5176545"/>
<reference evidence="2" key="4">
    <citation type="journal article" date="2007" name="Arch. Virol.">
        <title>Sequencing of the bicistronic genome segments S7 and S9 of Mal de Rio Cuarto virus (Fijivirus, Reoviridae) completes the genome of this virus.</title>
        <authorList>
            <person name="Guzman F.A."/>
            <person name="Distefano A.J."/>
            <person name="Arneodo J.D."/>
            <person name="Hopp H.E."/>
            <person name="Lenardon S.L."/>
            <person name="Del Vas M."/>
            <person name="Conci L.R."/>
        </authorList>
    </citation>
    <scope>NUCLEOTIDE SEQUENCE [LARGE SCALE GENOMIC DNA]</scope>
</reference>
<sequence>MTDETDTLISLRLLFFNLWNSKQINNPIHHRNQNKLKKQKITSNLNQASPHPRPLIEYEERLADEFAKANRQPFKTCQLLSAFSRLETIFSRMNGYFDLFSNPIRHLGFIVLMTNVNYQFDPPSECHNFYTLKKNHGMTFNELEFFLNSKMLLGQIIKTTELDFSKQFETYYFDPRSEKTSYGFLKRMALVRFDFLSYNYVNDLTATEVESLPPWISSLLLRMNITNSLLSREIFRDSIDPSQHYAVIVLKNDVTNVTLGRFWTVLDDHRPFIAIKTDIQKLIFENSIEAKSGNIKHVLNNCLPLGEPLVFNPKSYKFRLSLIGTGLSPLDDLVIIRLKDLINVFKQGHDVQVIGNKGVGKTEIGRMMSDTYPHLLVIDSDDYGRFLTFLLNLTPNLFKNSDFEINDEMLTDDVYFEAMSQFITGKRADKHEMESLFDTLMGSLIAPNTSQTGDVDGESILDAFNRVFHLILGSQSIGYKKFIIEYTRIMYTNFEKTQTLHFVHSYCELAFVPHSLAYLTLHSSFNSSVLNLLTRKDHSGDSASDLLTANLLYHFYDRYTTDVNPTSVFLFKYHFGLTKGLNVIEASKLVN</sequence>
<evidence type="ECO:0000313" key="1">
    <source>
        <dbReference type="EMBL" id="AAN07092.1"/>
    </source>
</evidence>
<reference evidence="2" key="2">
    <citation type="journal article" date="2003" name="Virus Res.">
        <title>Sequence and phylogenetic analysis of genome segments S1, S2, S3 and S6 of Mal de Rio Cuarto virus, a newly accepted Fijivirus species.</title>
        <authorList>
            <person name="Distefano A.J."/>
            <person name="Conci L.R."/>
            <person name="Munoz Hidalgo M."/>
            <person name="Guzman F.A."/>
            <person name="Hopp H.E."/>
            <person name="del Vas M."/>
        </authorList>
    </citation>
    <scope>NUCLEOTIDE SEQUENCE [LARGE SCALE GENOMIC DNA]</scope>
</reference>
<protein>
    <submittedName>
        <fullName evidence="1">NTP binding protein P-S8</fullName>
    </submittedName>
</protein>
<accession>Q8BE70</accession>
<keyword evidence="2" id="KW-1185">Reference proteome</keyword>
<dbReference type="RefSeq" id="YP_956843.1">
    <property type="nucleotide sequence ID" value="NC_008728.1"/>
</dbReference>